<sequence length="84" mass="9934">MEPKLWKRNTRENVKKDYFDRLDFSVRATSGFGTELKRIKMSREKVDRNEGVITKLQTHSNRYLVEVSLIPSGMEARTWDDSKL</sequence>
<dbReference type="EMBL" id="JACSDY010000006">
    <property type="protein sequence ID" value="KAF7425573.1"/>
    <property type="molecule type" value="Genomic_DNA"/>
</dbReference>
<accession>A0A834P2B6</accession>
<dbReference type="AlphaFoldDB" id="A0A834P2B6"/>
<evidence type="ECO:0000313" key="1">
    <source>
        <dbReference type="EMBL" id="KAF7425573.1"/>
    </source>
</evidence>
<organism evidence="1 2">
    <name type="scientific">Vespula pensylvanica</name>
    <name type="common">Western yellow jacket</name>
    <name type="synonym">Wasp</name>
    <dbReference type="NCBI Taxonomy" id="30213"/>
    <lineage>
        <taxon>Eukaryota</taxon>
        <taxon>Metazoa</taxon>
        <taxon>Ecdysozoa</taxon>
        <taxon>Arthropoda</taxon>
        <taxon>Hexapoda</taxon>
        <taxon>Insecta</taxon>
        <taxon>Pterygota</taxon>
        <taxon>Neoptera</taxon>
        <taxon>Endopterygota</taxon>
        <taxon>Hymenoptera</taxon>
        <taxon>Apocrita</taxon>
        <taxon>Aculeata</taxon>
        <taxon>Vespoidea</taxon>
        <taxon>Vespidae</taxon>
        <taxon>Vespinae</taxon>
        <taxon>Vespula</taxon>
    </lineage>
</organism>
<evidence type="ECO:0000313" key="2">
    <source>
        <dbReference type="Proteomes" id="UP000600918"/>
    </source>
</evidence>
<dbReference type="Proteomes" id="UP000600918">
    <property type="component" value="Unassembled WGS sequence"/>
</dbReference>
<name>A0A834P2B6_VESPE</name>
<proteinExistence type="predicted"/>
<keyword evidence="2" id="KW-1185">Reference proteome</keyword>
<protein>
    <submittedName>
        <fullName evidence="1">Uncharacterized protein</fullName>
    </submittedName>
</protein>
<gene>
    <name evidence="1" type="ORF">H0235_008011</name>
</gene>
<comment type="caution">
    <text evidence="1">The sequence shown here is derived from an EMBL/GenBank/DDBJ whole genome shotgun (WGS) entry which is preliminary data.</text>
</comment>
<reference evidence="1" key="1">
    <citation type="journal article" date="2020" name="G3 (Bethesda)">
        <title>High-Quality Assemblies for Three Invasive Social Wasps from the &lt;i&gt;Vespula&lt;/i&gt; Genus.</title>
        <authorList>
            <person name="Harrop T.W.R."/>
            <person name="Guhlin J."/>
            <person name="McLaughlin G.M."/>
            <person name="Permina E."/>
            <person name="Stockwell P."/>
            <person name="Gilligan J."/>
            <person name="Le Lec M.F."/>
            <person name="Gruber M.A.M."/>
            <person name="Quinn O."/>
            <person name="Lovegrove M."/>
            <person name="Duncan E.J."/>
            <person name="Remnant E.J."/>
            <person name="Van Eeckhoven J."/>
            <person name="Graham B."/>
            <person name="Knapp R.A."/>
            <person name="Langford K.W."/>
            <person name="Kronenberg Z."/>
            <person name="Press M.O."/>
            <person name="Eacker S.M."/>
            <person name="Wilson-Rankin E.E."/>
            <person name="Purcell J."/>
            <person name="Lester P.J."/>
            <person name="Dearden P.K."/>
        </authorList>
    </citation>
    <scope>NUCLEOTIDE SEQUENCE</scope>
    <source>
        <strain evidence="1">Volc-1</strain>
    </source>
</reference>